<keyword evidence="10" id="KW-1185">Reference proteome</keyword>
<sequence length="961" mass="106746">MSSPETPCCVRCKDPLVMGHAYELGNDRWHTHCFSCYKCEKPLSCDSNFLVLGTGALICFACSDSCKKCGKKIDDLAIILASSNEAYCSDCFKCCKCGEKIEDLRYAKTKRGLFCITCHERLLEKRKNYEERKRRLKKELPRIPTDESLSYILKSQELVVPERSANRPMSPMKSTDPMGSPSFDLFAENTVAAEDAAPIDMASAEGDSPIESSSEKLIQPTSSSSAHFLTAPVDFSANTSTAGGSILNGSDKSQEADGNEYQENIQSNSESVVAQFLLDTDYTSTGDEQTPVKKSPKKHQSQMSIDDMLQSTLENDQVESPMSSQNGLKPPQETKKELLNKTPLRNSTEDSFHKSPVAHRRGLVLNDFEVMDALNSPVKVQPIAENDKDAGSIGLGISNSKEIKEEDEEDKVLGIPYESVSQAEVNTPSNTNLVRSPSIFGHHRRTSSGNKKLTRSLSKRSKNLMMNLRSKSKDSKSSISSKANDSDTHSGWGVSSSTSQPSTVQRRTSNKHQSDSTIYSHPPHEGRETPADHKRSHSGASSVAVYRTPPLDTKSSFNKGSSVHEKNMSFSSTAQIEERDEEDDKTPTNTDFIDKDIIHLELTLRRLKLEVNQLQATKAQLSSEIDNLNHVKNGLLQDIEVLKVEKKTSSTNSVESLEPDPSDESPVRQATASVGTTAKPKFWKLFSGGRGNLSNGSSNGKFEISSPVLQNPSEFEDLKLLPVLNDKKSAQSATSNSTSMDGTSLHGSTLVARCSYEGNKIPTIVTTCIEHIESKEEYLMTEGLYRKSGSQVLIEQIEGLFSDLSPGEQISKELQSHLDQDIHAVSGVLKRYLRRLPNPVFTFQIYEPLINLVRDRNLISTVSLGSNLDRQNPNYTKALDKFIEILQSLPEEHYFLLSKLVKHVNEVARYSESNLMNLHNLSLVFAPGVIRDYSGEKDIVDMKERNYIISFIFSRHRDIFD</sequence>
<feature type="region of interest" description="Disordered" evidence="6">
    <location>
        <begin position="423"/>
        <end position="589"/>
    </location>
</feature>
<dbReference type="PANTHER" id="PTHR23176">
    <property type="entry name" value="RHO/RAC/CDC GTPASE-ACTIVATING PROTEIN"/>
    <property type="match status" value="1"/>
</dbReference>
<feature type="region of interest" description="Disordered" evidence="6">
    <location>
        <begin position="162"/>
        <end position="183"/>
    </location>
</feature>
<dbReference type="GO" id="GO:0005096">
    <property type="term" value="F:GTPase activator activity"/>
    <property type="evidence" value="ECO:0007669"/>
    <property type="project" value="UniProtKB-KW"/>
</dbReference>
<dbReference type="GO" id="GO:0005938">
    <property type="term" value="C:cell cortex"/>
    <property type="evidence" value="ECO:0007669"/>
    <property type="project" value="UniProtKB-ARBA"/>
</dbReference>
<dbReference type="Pfam" id="PF00412">
    <property type="entry name" value="LIM"/>
    <property type="match status" value="2"/>
</dbReference>
<dbReference type="AlphaFoldDB" id="A0A1G4MET2"/>
<evidence type="ECO:0000259" key="7">
    <source>
        <dbReference type="PROSITE" id="PS50023"/>
    </source>
</evidence>
<dbReference type="PANTHER" id="PTHR23176:SF121">
    <property type="entry name" value="RHO-TYPE GTPASE-ACTIVATING PROTEIN 1-RELATED"/>
    <property type="match status" value="1"/>
</dbReference>
<evidence type="ECO:0000256" key="6">
    <source>
        <dbReference type="SAM" id="MobiDB-lite"/>
    </source>
</evidence>
<reference evidence="10" key="1">
    <citation type="submission" date="2016-03" db="EMBL/GenBank/DDBJ databases">
        <authorList>
            <person name="Devillers H."/>
        </authorList>
    </citation>
    <scope>NUCLEOTIDE SEQUENCE [LARGE SCALE GENOMIC DNA]</scope>
</reference>
<feature type="region of interest" description="Disordered" evidence="6">
    <location>
        <begin position="648"/>
        <end position="673"/>
    </location>
</feature>
<dbReference type="PROSITE" id="PS50023">
    <property type="entry name" value="LIM_DOMAIN_2"/>
    <property type="match status" value="1"/>
</dbReference>
<feature type="region of interest" description="Disordered" evidence="6">
    <location>
        <begin position="242"/>
        <end position="268"/>
    </location>
</feature>
<dbReference type="STRING" id="4955.A0A1G4MET2"/>
<dbReference type="InterPro" id="IPR000198">
    <property type="entry name" value="RhoGAP_dom"/>
</dbReference>
<dbReference type="SMART" id="SM00132">
    <property type="entry name" value="LIM"/>
    <property type="match status" value="2"/>
</dbReference>
<dbReference type="GO" id="GO:0046872">
    <property type="term" value="F:metal ion binding"/>
    <property type="evidence" value="ECO:0007669"/>
    <property type="project" value="UniProtKB-KW"/>
</dbReference>
<organism evidence="9 10">
    <name type="scientific">Lachancea fermentati</name>
    <name type="common">Zygosaccharomyces fermentati</name>
    <dbReference type="NCBI Taxonomy" id="4955"/>
    <lineage>
        <taxon>Eukaryota</taxon>
        <taxon>Fungi</taxon>
        <taxon>Dikarya</taxon>
        <taxon>Ascomycota</taxon>
        <taxon>Saccharomycotina</taxon>
        <taxon>Saccharomycetes</taxon>
        <taxon>Saccharomycetales</taxon>
        <taxon>Saccharomycetaceae</taxon>
        <taxon>Lachancea</taxon>
    </lineage>
</organism>
<proteinExistence type="predicted"/>
<evidence type="ECO:0000256" key="3">
    <source>
        <dbReference type="ARBA" id="ARBA00022833"/>
    </source>
</evidence>
<feature type="region of interest" description="Disordered" evidence="6">
    <location>
        <begin position="282"/>
        <end position="304"/>
    </location>
</feature>
<dbReference type="PROSITE" id="PS50238">
    <property type="entry name" value="RHOGAP"/>
    <property type="match status" value="1"/>
</dbReference>
<dbReference type="Gene3D" id="2.10.110.10">
    <property type="entry name" value="Cysteine Rich Protein"/>
    <property type="match status" value="2"/>
</dbReference>
<dbReference type="InterPro" id="IPR050729">
    <property type="entry name" value="Rho-GAP"/>
</dbReference>
<dbReference type="SUPFAM" id="SSF48350">
    <property type="entry name" value="GTPase activation domain, GAP"/>
    <property type="match status" value="1"/>
</dbReference>
<keyword evidence="5" id="KW-0175">Coiled coil</keyword>
<evidence type="ECO:0000313" key="9">
    <source>
        <dbReference type="EMBL" id="SCW02315.1"/>
    </source>
</evidence>
<evidence type="ECO:0000256" key="4">
    <source>
        <dbReference type="PROSITE-ProRule" id="PRU00125"/>
    </source>
</evidence>
<feature type="compositionally biased region" description="Polar residues" evidence="6">
    <location>
        <begin position="423"/>
        <end position="435"/>
    </location>
</feature>
<dbReference type="EMBL" id="LT598490">
    <property type="protein sequence ID" value="SCW02315.1"/>
    <property type="molecule type" value="Genomic_DNA"/>
</dbReference>
<feature type="compositionally biased region" description="Polar residues" evidence="6">
    <location>
        <begin position="242"/>
        <end position="251"/>
    </location>
</feature>
<dbReference type="PROSITE" id="PS00478">
    <property type="entry name" value="LIM_DOMAIN_1"/>
    <property type="match status" value="1"/>
</dbReference>
<dbReference type="OrthoDB" id="19923at2759"/>
<feature type="compositionally biased region" description="Basic and acidic residues" evidence="6">
    <location>
        <begin position="522"/>
        <end position="533"/>
    </location>
</feature>
<feature type="compositionally biased region" description="Basic residues" evidence="6">
    <location>
        <begin position="441"/>
        <end position="462"/>
    </location>
</feature>
<gene>
    <name evidence="9" type="ORF">LAFE_0F03730G</name>
</gene>
<evidence type="ECO:0000256" key="1">
    <source>
        <dbReference type="ARBA" id="ARBA00022468"/>
    </source>
</evidence>
<keyword evidence="3 4" id="KW-0862">Zinc</keyword>
<protein>
    <submittedName>
        <fullName evidence="9">LAFE_0F03730g1_1</fullName>
    </submittedName>
</protein>
<feature type="compositionally biased region" description="Low complexity" evidence="6">
    <location>
        <begin position="494"/>
        <end position="507"/>
    </location>
</feature>
<feature type="region of interest" description="Disordered" evidence="6">
    <location>
        <begin position="389"/>
        <end position="409"/>
    </location>
</feature>
<dbReference type="SMART" id="SM00324">
    <property type="entry name" value="RhoGAP"/>
    <property type="match status" value="1"/>
</dbReference>
<dbReference type="CDD" id="cd00159">
    <property type="entry name" value="RhoGAP"/>
    <property type="match status" value="1"/>
</dbReference>
<dbReference type="Pfam" id="PF00620">
    <property type="entry name" value="RhoGAP"/>
    <property type="match status" value="1"/>
</dbReference>
<dbReference type="Gene3D" id="1.10.555.10">
    <property type="entry name" value="Rho GTPase activation protein"/>
    <property type="match status" value="1"/>
</dbReference>
<keyword evidence="2 4" id="KW-0479">Metal-binding</keyword>
<dbReference type="InterPro" id="IPR001781">
    <property type="entry name" value="Znf_LIM"/>
</dbReference>
<evidence type="ECO:0000313" key="10">
    <source>
        <dbReference type="Proteomes" id="UP000190831"/>
    </source>
</evidence>
<keyword evidence="1" id="KW-0343">GTPase activation</keyword>
<dbReference type="GO" id="GO:0007010">
    <property type="term" value="P:cytoskeleton organization"/>
    <property type="evidence" value="ECO:0007669"/>
    <property type="project" value="UniProtKB-ARBA"/>
</dbReference>
<accession>A0A1G4MET2</accession>
<feature type="domain" description="Rho-GAP" evidence="8">
    <location>
        <begin position="748"/>
        <end position="960"/>
    </location>
</feature>
<evidence type="ECO:0000259" key="8">
    <source>
        <dbReference type="PROSITE" id="PS50238"/>
    </source>
</evidence>
<feature type="compositionally biased region" description="Polar residues" evidence="6">
    <location>
        <begin position="210"/>
        <end position="223"/>
    </location>
</feature>
<feature type="domain" description="LIM zinc-binding" evidence="7">
    <location>
        <begin position="64"/>
        <end position="125"/>
    </location>
</feature>
<evidence type="ECO:0000256" key="5">
    <source>
        <dbReference type="SAM" id="Coils"/>
    </source>
</evidence>
<dbReference type="InterPro" id="IPR008936">
    <property type="entry name" value="Rho_GTPase_activation_prot"/>
</dbReference>
<dbReference type="GO" id="GO:0005933">
    <property type="term" value="C:cellular bud"/>
    <property type="evidence" value="ECO:0007669"/>
    <property type="project" value="UniProtKB-ARBA"/>
</dbReference>
<dbReference type="OMA" id="RYAKTKR"/>
<feature type="coiled-coil region" evidence="5">
    <location>
        <begin position="597"/>
        <end position="638"/>
    </location>
</feature>
<name>A0A1G4MET2_LACFM</name>
<feature type="region of interest" description="Disordered" evidence="6">
    <location>
        <begin position="203"/>
        <end position="223"/>
    </location>
</feature>
<dbReference type="CDD" id="cd09395">
    <property type="entry name" value="LIM2_Rga"/>
    <property type="match status" value="1"/>
</dbReference>
<dbReference type="CDD" id="cd09394">
    <property type="entry name" value="LIM1_Rga"/>
    <property type="match status" value="1"/>
</dbReference>
<dbReference type="GO" id="GO:0007165">
    <property type="term" value="P:signal transduction"/>
    <property type="evidence" value="ECO:0007669"/>
    <property type="project" value="InterPro"/>
</dbReference>
<keyword evidence="4" id="KW-0440">LIM domain</keyword>
<dbReference type="Proteomes" id="UP000190831">
    <property type="component" value="Chromosome F"/>
</dbReference>
<evidence type="ECO:0000256" key="2">
    <source>
        <dbReference type="ARBA" id="ARBA00022723"/>
    </source>
</evidence>